<dbReference type="Proteomes" id="UP001059041">
    <property type="component" value="Linkage Group LG22"/>
</dbReference>
<evidence type="ECO:0000313" key="1">
    <source>
        <dbReference type="EMBL" id="KAI7793438.1"/>
    </source>
</evidence>
<comment type="caution">
    <text evidence="1">The sequence shown here is derived from an EMBL/GenBank/DDBJ whole genome shotgun (WGS) entry which is preliminary data.</text>
</comment>
<name>A0A9W7T829_TRIRA</name>
<proteinExistence type="predicted"/>
<accession>A0A9W7T829</accession>
<reference evidence="1" key="1">
    <citation type="submission" date="2021-02" db="EMBL/GenBank/DDBJ databases">
        <title>Comparative genomics reveals that relaxation of natural selection precedes convergent phenotypic evolution of cavefish.</title>
        <authorList>
            <person name="Peng Z."/>
        </authorList>
    </citation>
    <scope>NUCLEOTIDE SEQUENCE</scope>
    <source>
        <tissue evidence="1">Muscle</tissue>
    </source>
</reference>
<dbReference type="EMBL" id="JAFHDT010000022">
    <property type="protein sequence ID" value="KAI7793438.1"/>
    <property type="molecule type" value="Genomic_DNA"/>
</dbReference>
<gene>
    <name evidence="1" type="ORF">IRJ41_017310</name>
</gene>
<sequence>LFCHCASHWLHTLLKESCLSMEDVHVTIRKKIIGDEPLISVVMDRWPALCDQRQISAKFNRIVTTGLLQSSRGGGGGENCSL</sequence>
<organism evidence="1 2">
    <name type="scientific">Triplophysa rosa</name>
    <name type="common">Cave loach</name>
    <dbReference type="NCBI Taxonomy" id="992332"/>
    <lineage>
        <taxon>Eukaryota</taxon>
        <taxon>Metazoa</taxon>
        <taxon>Chordata</taxon>
        <taxon>Craniata</taxon>
        <taxon>Vertebrata</taxon>
        <taxon>Euteleostomi</taxon>
        <taxon>Actinopterygii</taxon>
        <taxon>Neopterygii</taxon>
        <taxon>Teleostei</taxon>
        <taxon>Ostariophysi</taxon>
        <taxon>Cypriniformes</taxon>
        <taxon>Nemacheilidae</taxon>
        <taxon>Triplophysa</taxon>
    </lineage>
</organism>
<feature type="non-terminal residue" evidence="1">
    <location>
        <position position="1"/>
    </location>
</feature>
<protein>
    <submittedName>
        <fullName evidence="1">Uncharacterized protein</fullName>
    </submittedName>
</protein>
<evidence type="ECO:0000313" key="2">
    <source>
        <dbReference type="Proteomes" id="UP001059041"/>
    </source>
</evidence>
<feature type="non-terminal residue" evidence="1">
    <location>
        <position position="82"/>
    </location>
</feature>
<dbReference type="AlphaFoldDB" id="A0A9W7T829"/>
<keyword evidence="2" id="KW-1185">Reference proteome</keyword>